<evidence type="ECO:0000256" key="1">
    <source>
        <dbReference type="SAM" id="MobiDB-lite"/>
    </source>
</evidence>
<dbReference type="Proteomes" id="UP001589575">
    <property type="component" value="Unassembled WGS sequence"/>
</dbReference>
<organism evidence="2 3">
    <name type="scientific">Citricoccus parietis</name>
    <dbReference type="NCBI Taxonomy" id="592307"/>
    <lineage>
        <taxon>Bacteria</taxon>
        <taxon>Bacillati</taxon>
        <taxon>Actinomycetota</taxon>
        <taxon>Actinomycetes</taxon>
        <taxon>Micrococcales</taxon>
        <taxon>Micrococcaceae</taxon>
        <taxon>Citricoccus</taxon>
    </lineage>
</organism>
<proteinExistence type="predicted"/>
<evidence type="ECO:0000313" key="2">
    <source>
        <dbReference type="EMBL" id="MFB9074362.1"/>
    </source>
</evidence>
<reference evidence="2 3" key="1">
    <citation type="submission" date="2024-09" db="EMBL/GenBank/DDBJ databases">
        <authorList>
            <person name="Sun Q."/>
            <person name="Mori K."/>
        </authorList>
    </citation>
    <scope>NUCLEOTIDE SEQUENCE [LARGE SCALE GENOMIC DNA]</scope>
    <source>
        <strain evidence="2 3">CCM 7609</strain>
    </source>
</reference>
<name>A0ABV5G620_9MICC</name>
<comment type="caution">
    <text evidence="2">The sequence shown here is derived from an EMBL/GenBank/DDBJ whole genome shotgun (WGS) entry which is preliminary data.</text>
</comment>
<accession>A0ABV5G620</accession>
<sequence length="125" mass="13330">MRHHRTACSSDCPPAAALRSSRTAGCPSRRAGHGLGVGSPHRSNGGLPGRPRATVECSTGTCALAFPCRQFAARAHLRMSDSRTQCPRVHLGARRVMDNFLFWASTRNSCWTSGSAARAGHRSSA</sequence>
<keyword evidence="3" id="KW-1185">Reference proteome</keyword>
<gene>
    <name evidence="2" type="ORF">ACFFX0_25470</name>
</gene>
<feature type="region of interest" description="Disordered" evidence="1">
    <location>
        <begin position="23"/>
        <end position="52"/>
    </location>
</feature>
<dbReference type="EMBL" id="JBHMFI010000002">
    <property type="protein sequence ID" value="MFB9074362.1"/>
    <property type="molecule type" value="Genomic_DNA"/>
</dbReference>
<evidence type="ECO:0000313" key="3">
    <source>
        <dbReference type="Proteomes" id="UP001589575"/>
    </source>
</evidence>
<protein>
    <submittedName>
        <fullName evidence="2">Uncharacterized protein</fullName>
    </submittedName>
</protein>